<feature type="non-terminal residue" evidence="1">
    <location>
        <position position="1"/>
    </location>
</feature>
<organism evidence="1 2">
    <name type="scientific">Nocardia cyriacigeorgica</name>
    <dbReference type="NCBI Taxonomy" id="135487"/>
    <lineage>
        <taxon>Bacteria</taxon>
        <taxon>Bacillati</taxon>
        <taxon>Actinomycetota</taxon>
        <taxon>Actinomycetes</taxon>
        <taxon>Mycobacteriales</taxon>
        <taxon>Nocardiaceae</taxon>
        <taxon>Nocardia</taxon>
    </lineage>
</organism>
<accession>A0A6P1D0Y9</accession>
<reference evidence="1 2" key="1">
    <citation type="submission" date="2020-01" db="EMBL/GenBank/DDBJ databases">
        <title>Genetics and antimicrobial susceptibilities of Nocardia species isolated from the soil; a comparison with species isolated from humans.</title>
        <authorList>
            <person name="Carrasco G."/>
            <person name="Monzon S."/>
            <person name="Sansegundo M."/>
            <person name="Garcia E."/>
            <person name="Garrido N."/>
            <person name="Medina M.J."/>
            <person name="Villalon P."/>
            <person name="Ramirez-Arocha A.C."/>
            <person name="Jimenez P."/>
            <person name="Cuesta I."/>
            <person name="Valdezate S."/>
        </authorList>
    </citation>
    <scope>NUCLEOTIDE SEQUENCE [LARGE SCALE GENOMIC DNA]</scope>
    <source>
        <strain evidence="1 2">CNM20110626</strain>
    </source>
</reference>
<name>A0A6P1D0Y9_9NOCA</name>
<dbReference type="AlphaFoldDB" id="A0A6P1D0Y9"/>
<comment type="caution">
    <text evidence="1">The sequence shown here is derived from an EMBL/GenBank/DDBJ whole genome shotgun (WGS) entry which is preliminary data.</text>
</comment>
<dbReference type="GO" id="GO:0005524">
    <property type="term" value="F:ATP binding"/>
    <property type="evidence" value="ECO:0007669"/>
    <property type="project" value="UniProtKB-KW"/>
</dbReference>
<dbReference type="Proteomes" id="UP000471166">
    <property type="component" value="Unassembled WGS sequence"/>
</dbReference>
<keyword evidence="1" id="KW-0547">Nucleotide-binding</keyword>
<evidence type="ECO:0000313" key="2">
    <source>
        <dbReference type="Proteomes" id="UP000471166"/>
    </source>
</evidence>
<proteinExistence type="predicted"/>
<dbReference type="EMBL" id="JAAGVB010000516">
    <property type="protein sequence ID" value="NEW37206.1"/>
    <property type="molecule type" value="Genomic_DNA"/>
</dbReference>
<protein>
    <submittedName>
        <fullName evidence="1">ABC transporter ATP-binding protein</fullName>
    </submittedName>
</protein>
<gene>
    <name evidence="1" type="ORF">GV791_32325</name>
</gene>
<evidence type="ECO:0000313" key="1">
    <source>
        <dbReference type="EMBL" id="NEW37206.1"/>
    </source>
</evidence>
<sequence length="33" mass="3761">VDALFKVAAKYQLVSVLSNEPDLEQIFFSLYGR</sequence>
<keyword evidence="1" id="KW-0067">ATP-binding</keyword>